<gene>
    <name evidence="6" type="ORF">B6A14_08330</name>
</gene>
<keyword evidence="2 4" id="KW-0808">Transferase</keyword>
<dbReference type="InterPro" id="IPR027417">
    <property type="entry name" value="P-loop_NTPase"/>
</dbReference>
<reference evidence="6 7" key="1">
    <citation type="submission" date="2017-03" db="EMBL/GenBank/DDBJ databases">
        <title>New species Polynucleobacter sp. MWH-EgelM1-30-B4.</title>
        <authorList>
            <person name="Hahn M.W."/>
        </authorList>
    </citation>
    <scope>NUCLEOTIDE SEQUENCE [LARGE SCALE GENOMIC DNA]</scope>
    <source>
        <strain evidence="6 7">MWH-EgelM1-30-B4</strain>
    </source>
</reference>
<dbReference type="Proteomes" id="UP000196880">
    <property type="component" value="Unassembled WGS sequence"/>
</dbReference>
<comment type="subunit">
    <text evidence="4">Homotetramer.</text>
</comment>
<comment type="caution">
    <text evidence="6">The sequence shown here is derived from an EMBL/GenBank/DDBJ whole genome shotgun (WGS) entry which is preliminary data.</text>
</comment>
<accession>A0A210RXR9</accession>
<organism evidence="6 7">
    <name type="scientific">Polynucleobacter hirudinilacicola</name>
    <dbReference type="NCBI Taxonomy" id="1743166"/>
    <lineage>
        <taxon>Bacteria</taxon>
        <taxon>Pseudomonadati</taxon>
        <taxon>Pseudomonadota</taxon>
        <taxon>Betaproteobacteria</taxon>
        <taxon>Burkholderiales</taxon>
        <taxon>Burkholderiaceae</taxon>
        <taxon>Polynucleobacter</taxon>
    </lineage>
</organism>
<protein>
    <recommendedName>
        <fullName evidence="4">ADP/GDP-polyphosphate phosphotransferase</fullName>
        <ecNumber evidence="4">2.7.4.-</ecNumber>
    </recommendedName>
    <alternativeName>
        <fullName evidence="4">Polyphosphate kinase PPK2</fullName>
    </alternativeName>
</protein>
<evidence type="ECO:0000313" key="6">
    <source>
        <dbReference type="EMBL" id="OWF65764.1"/>
    </source>
</evidence>
<dbReference type="PANTHER" id="PTHR34383">
    <property type="entry name" value="POLYPHOSPHATE:AMP PHOSPHOTRANSFERASE-RELATED"/>
    <property type="match status" value="1"/>
</dbReference>
<dbReference type="InterPro" id="IPR022486">
    <property type="entry name" value="PPK2_PA0141"/>
</dbReference>
<evidence type="ECO:0000313" key="7">
    <source>
        <dbReference type="Proteomes" id="UP000196880"/>
    </source>
</evidence>
<comment type="similarity">
    <text evidence="1 4">Belongs to the polyphosphate kinase 2 (PPK2) family. Class I subfamily.</text>
</comment>
<dbReference type="InterPro" id="IPR022488">
    <property type="entry name" value="PPK2-related"/>
</dbReference>
<dbReference type="AlphaFoldDB" id="A0A210RXR9"/>
<evidence type="ECO:0000259" key="5">
    <source>
        <dbReference type="Pfam" id="PF03976"/>
    </source>
</evidence>
<evidence type="ECO:0000256" key="3">
    <source>
        <dbReference type="ARBA" id="ARBA00022777"/>
    </source>
</evidence>
<dbReference type="OrthoDB" id="9775224at2"/>
<comment type="function">
    <text evidence="4">Uses inorganic polyphosphate (polyP) as a donor to convert GDP to GTP or ADP to ATP.</text>
</comment>
<dbReference type="PIRSF" id="PIRSF028756">
    <property type="entry name" value="PPK2_prd"/>
    <property type="match status" value="1"/>
</dbReference>
<keyword evidence="3 4" id="KW-0418">Kinase</keyword>
<dbReference type="EC" id="2.7.4.-" evidence="4"/>
<dbReference type="EMBL" id="NAIA01000003">
    <property type="protein sequence ID" value="OWF65764.1"/>
    <property type="molecule type" value="Genomic_DNA"/>
</dbReference>
<name>A0A210RXR9_9BURK</name>
<proteinExistence type="inferred from homology"/>
<dbReference type="SUPFAM" id="SSF52540">
    <property type="entry name" value="P-loop containing nucleoside triphosphate hydrolases"/>
    <property type="match status" value="1"/>
</dbReference>
<dbReference type="PANTHER" id="PTHR34383:SF1">
    <property type="entry name" value="ADP-POLYPHOSPHATE PHOSPHOTRANSFERASE"/>
    <property type="match status" value="1"/>
</dbReference>
<dbReference type="GO" id="GO:0006793">
    <property type="term" value="P:phosphorus metabolic process"/>
    <property type="evidence" value="ECO:0007669"/>
    <property type="project" value="InterPro"/>
</dbReference>
<evidence type="ECO:0000256" key="1">
    <source>
        <dbReference type="ARBA" id="ARBA00009924"/>
    </source>
</evidence>
<dbReference type="RefSeq" id="WP_087910000.1">
    <property type="nucleotide sequence ID" value="NZ_NAIA01000003.1"/>
</dbReference>
<dbReference type="NCBIfam" id="TIGR03707">
    <property type="entry name" value="PPK2_P_aer"/>
    <property type="match status" value="1"/>
</dbReference>
<evidence type="ECO:0000256" key="2">
    <source>
        <dbReference type="ARBA" id="ARBA00022679"/>
    </source>
</evidence>
<feature type="domain" description="Polyphosphate kinase-2-related" evidence="5">
    <location>
        <begin position="10"/>
        <end position="235"/>
    </location>
</feature>
<dbReference type="GO" id="GO:0008976">
    <property type="term" value="F:polyphosphate kinase activity"/>
    <property type="evidence" value="ECO:0007669"/>
    <property type="project" value="UniProtKB-UniRule"/>
</dbReference>
<keyword evidence="7" id="KW-1185">Reference proteome</keyword>
<dbReference type="Gene3D" id="3.40.50.300">
    <property type="entry name" value="P-loop containing nucleotide triphosphate hydrolases"/>
    <property type="match status" value="1"/>
</dbReference>
<dbReference type="InterPro" id="IPR016898">
    <property type="entry name" value="Polyphosphate_phosphotransfera"/>
</dbReference>
<dbReference type="Pfam" id="PF03976">
    <property type="entry name" value="PPK2"/>
    <property type="match status" value="1"/>
</dbReference>
<sequence>MSKDLKETNHDSDYEDQLRLLQIELVKLQREIISGGMRLLVILEGRDTAGKDGTIKRITEHLSPRETHVVALGKPSSREEGEWYFQRYVAELPSAGEFSIFNRSWYNRAGVEKVMGFCTDAQYKQFMASVNDFEGLLVDSGIQIIKYYLDIDKKEQEERLESRKADPLKQWKISPIDEQAQHKWNDYSVARDLMLQQTSSVKAPWTVVNANNKKHTHLNLIRDLLSRVKYPKKDEKILAVDADIVMPCPPLGKKPPKVAP</sequence>
<evidence type="ECO:0000256" key="4">
    <source>
        <dbReference type="RuleBase" id="RU369062"/>
    </source>
</evidence>